<dbReference type="eggNOG" id="ENOG502QTJK">
    <property type="taxonomic scope" value="Eukaryota"/>
</dbReference>
<evidence type="ECO:0000313" key="10">
    <source>
        <dbReference type="EnsemblProtists" id="EOD09051"/>
    </source>
</evidence>
<feature type="transmembrane region" description="Helical" evidence="9">
    <location>
        <begin position="295"/>
        <end position="313"/>
    </location>
</feature>
<dbReference type="InterPro" id="IPR052427">
    <property type="entry name" value="Glycosyltrans_GT2/GT47"/>
</dbReference>
<evidence type="ECO:0000256" key="9">
    <source>
        <dbReference type="SAM" id="Phobius"/>
    </source>
</evidence>
<dbReference type="GO" id="GO:0016020">
    <property type="term" value="C:membrane"/>
    <property type="evidence" value="ECO:0007669"/>
    <property type="project" value="UniProtKB-SubCell"/>
</dbReference>
<feature type="compositionally biased region" description="Low complexity" evidence="8">
    <location>
        <begin position="507"/>
        <end position="520"/>
    </location>
</feature>
<dbReference type="AlphaFoldDB" id="A0A0D3ICR6"/>
<feature type="transmembrane region" description="Helical" evidence="9">
    <location>
        <begin position="334"/>
        <end position="360"/>
    </location>
</feature>
<dbReference type="RefSeq" id="XP_005761480.1">
    <property type="nucleotide sequence ID" value="XM_005761423.1"/>
</dbReference>
<dbReference type="Gene3D" id="3.90.550.10">
    <property type="entry name" value="Spore Coat Polysaccharide Biosynthesis Protein SpsA, Chain A"/>
    <property type="match status" value="1"/>
</dbReference>
<evidence type="ECO:0000256" key="4">
    <source>
        <dbReference type="ARBA" id="ARBA00022692"/>
    </source>
</evidence>
<dbReference type="KEGG" id="ehx:EMIHUDRAFT_105756"/>
<feature type="region of interest" description="Disordered" evidence="8">
    <location>
        <begin position="448"/>
        <end position="541"/>
    </location>
</feature>
<name>A0A0D3ICR6_EMIH1</name>
<dbReference type="HOGENOM" id="CLU_403584_0_0_1"/>
<evidence type="ECO:0000256" key="3">
    <source>
        <dbReference type="ARBA" id="ARBA00022679"/>
    </source>
</evidence>
<reference evidence="11" key="1">
    <citation type="journal article" date="2013" name="Nature">
        <title>Pan genome of the phytoplankton Emiliania underpins its global distribution.</title>
        <authorList>
            <person name="Read B.A."/>
            <person name="Kegel J."/>
            <person name="Klute M.J."/>
            <person name="Kuo A."/>
            <person name="Lefebvre S.C."/>
            <person name="Maumus F."/>
            <person name="Mayer C."/>
            <person name="Miller J."/>
            <person name="Monier A."/>
            <person name="Salamov A."/>
            <person name="Young J."/>
            <person name="Aguilar M."/>
            <person name="Claverie J.M."/>
            <person name="Frickenhaus S."/>
            <person name="Gonzalez K."/>
            <person name="Herman E.K."/>
            <person name="Lin Y.C."/>
            <person name="Napier J."/>
            <person name="Ogata H."/>
            <person name="Sarno A.F."/>
            <person name="Shmutz J."/>
            <person name="Schroeder D."/>
            <person name="de Vargas C."/>
            <person name="Verret F."/>
            <person name="von Dassow P."/>
            <person name="Valentin K."/>
            <person name="Van de Peer Y."/>
            <person name="Wheeler G."/>
            <person name="Dacks J.B."/>
            <person name="Delwiche C.F."/>
            <person name="Dyhrman S.T."/>
            <person name="Glockner G."/>
            <person name="John U."/>
            <person name="Richards T."/>
            <person name="Worden A.Z."/>
            <person name="Zhang X."/>
            <person name="Grigoriev I.V."/>
            <person name="Allen A.E."/>
            <person name="Bidle K."/>
            <person name="Borodovsky M."/>
            <person name="Bowler C."/>
            <person name="Brownlee C."/>
            <person name="Cock J.M."/>
            <person name="Elias M."/>
            <person name="Gladyshev V.N."/>
            <person name="Groth M."/>
            <person name="Guda C."/>
            <person name="Hadaegh A."/>
            <person name="Iglesias-Rodriguez M.D."/>
            <person name="Jenkins J."/>
            <person name="Jones B.M."/>
            <person name="Lawson T."/>
            <person name="Leese F."/>
            <person name="Lindquist E."/>
            <person name="Lobanov A."/>
            <person name="Lomsadze A."/>
            <person name="Malik S.B."/>
            <person name="Marsh M.E."/>
            <person name="Mackinder L."/>
            <person name="Mock T."/>
            <person name="Mueller-Roeber B."/>
            <person name="Pagarete A."/>
            <person name="Parker M."/>
            <person name="Probert I."/>
            <person name="Quesneville H."/>
            <person name="Raines C."/>
            <person name="Rensing S.A."/>
            <person name="Riano-Pachon D.M."/>
            <person name="Richier S."/>
            <person name="Rokitta S."/>
            <person name="Shiraiwa Y."/>
            <person name="Soanes D.M."/>
            <person name="van der Giezen M."/>
            <person name="Wahlund T.M."/>
            <person name="Williams B."/>
            <person name="Wilson W."/>
            <person name="Wolfe G."/>
            <person name="Wurch L.L."/>
        </authorList>
    </citation>
    <scope>NUCLEOTIDE SEQUENCE</scope>
</reference>
<evidence type="ECO:0000256" key="5">
    <source>
        <dbReference type="ARBA" id="ARBA00022989"/>
    </source>
</evidence>
<dbReference type="PaxDb" id="2903-EOD09051"/>
<evidence type="ECO:0008006" key="12">
    <source>
        <dbReference type="Google" id="ProtNLM"/>
    </source>
</evidence>
<dbReference type="PANTHER" id="PTHR47844">
    <property type="entry name" value="SYNTHASE CPS1, PUTATIVE (AFU_ORTHOLOGUE AFUA_7G02500)-RELATED"/>
    <property type="match status" value="1"/>
</dbReference>
<dbReference type="EnsemblProtists" id="EOD09051">
    <property type="protein sequence ID" value="EOD09051"/>
    <property type="gene ID" value="EMIHUDRAFT_105756"/>
</dbReference>
<feature type="region of interest" description="Disordered" evidence="8">
    <location>
        <begin position="615"/>
        <end position="682"/>
    </location>
</feature>
<dbReference type="SUPFAM" id="SSF53448">
    <property type="entry name" value="Nucleotide-diphospho-sugar transferases"/>
    <property type="match status" value="1"/>
</dbReference>
<dbReference type="InterPro" id="IPR029044">
    <property type="entry name" value="Nucleotide-diphossugar_trans"/>
</dbReference>
<sequence>MLGGLLNPEFRPDHLFPFGVFAAVKLAGWAVKLLFSFCYRPDAPEHSGEHTPYLAAHTTLVCPVLSPSLPALKLALYSWVACRPSSILIVASVNEADQIERAVSEALSTYPDGRFVCRIRVLEADPGAGKRDKMMAGVEACEASTGVVVFVDDDVTWPPSMLRWLLKPFERRNVGGVGTSQAMRPLREDGAETSWEALDGGCQCLSGRTAAYRHHIVADPVFKSLFLRETWRGAETTVWRRHPLLGLILLEKMTTPLTFAAGAAVAVHGLAYSLLLSRAVRLLPHFARRPSHLLYLPDAVLFAPLLSALRVYALCTLRTAAWYTRGHGGCGSSLLYACDHLVLLLPLVLFALLVTARYFAVGAEWPLPPPPPPPPTSPPALLDPPPAASLPDWLRTAAPWLRGGEQQEQSLVWGVAALALALACLCSLGGVGMRAALFSCWRTCRDKRTRGRRGGGTQQRGRGSSGAVELIDEPHALATAPHEDESPWDVPGLSPPSSRGPDTPGQAPAASPASRLAPSHRATRERGGGTSATGGEEMVAPEEKAVRNLALQQVVLDMQDSRTALGAEQPPRSTKRRSLPPNASQRFGWGQVSRTAGRVANAADLAARFTARPMLSLHPERRGAAPPAAAAGQEDEDDVWTAAISPAVRRTAASNPDREAMPSRPAPQPMPPKRSYEWGASG</sequence>
<proteinExistence type="predicted"/>
<keyword evidence="5 9" id="KW-1133">Transmembrane helix</keyword>
<evidence type="ECO:0000256" key="6">
    <source>
        <dbReference type="ARBA" id="ARBA00023136"/>
    </source>
</evidence>
<feature type="transmembrane region" description="Helical" evidence="9">
    <location>
        <begin position="15"/>
        <end position="35"/>
    </location>
</feature>
<keyword evidence="4 9" id="KW-0812">Transmembrane</keyword>
<reference evidence="10" key="2">
    <citation type="submission" date="2024-10" db="UniProtKB">
        <authorList>
            <consortium name="EnsemblProtists"/>
        </authorList>
    </citation>
    <scope>IDENTIFICATION</scope>
</reference>
<dbReference type="STRING" id="2903.R1DDZ9"/>
<evidence type="ECO:0000256" key="8">
    <source>
        <dbReference type="SAM" id="MobiDB-lite"/>
    </source>
</evidence>
<keyword evidence="7" id="KW-0325">Glycoprotein</keyword>
<keyword evidence="11" id="KW-1185">Reference proteome</keyword>
<evidence type="ECO:0000256" key="2">
    <source>
        <dbReference type="ARBA" id="ARBA00022676"/>
    </source>
</evidence>
<organism evidence="10 11">
    <name type="scientific">Emiliania huxleyi (strain CCMP1516)</name>
    <dbReference type="NCBI Taxonomy" id="280463"/>
    <lineage>
        <taxon>Eukaryota</taxon>
        <taxon>Haptista</taxon>
        <taxon>Haptophyta</taxon>
        <taxon>Prymnesiophyceae</taxon>
        <taxon>Isochrysidales</taxon>
        <taxon>Noelaerhabdaceae</taxon>
        <taxon>Emiliania</taxon>
    </lineage>
</organism>
<dbReference type="GeneID" id="17255194"/>
<keyword evidence="3" id="KW-0808">Transferase</keyword>
<feature type="transmembrane region" description="Helical" evidence="9">
    <location>
        <begin position="257"/>
        <end position="275"/>
    </location>
</feature>
<keyword evidence="6 9" id="KW-0472">Membrane</keyword>
<accession>A0A0D3ICR6</accession>
<evidence type="ECO:0000256" key="1">
    <source>
        <dbReference type="ARBA" id="ARBA00004370"/>
    </source>
</evidence>
<dbReference type="Proteomes" id="UP000013827">
    <property type="component" value="Unassembled WGS sequence"/>
</dbReference>
<evidence type="ECO:0000256" key="7">
    <source>
        <dbReference type="ARBA" id="ARBA00023180"/>
    </source>
</evidence>
<keyword evidence="2" id="KW-0328">Glycosyltransferase</keyword>
<comment type="subcellular location">
    <subcellularLocation>
        <location evidence="1">Membrane</location>
    </subcellularLocation>
</comment>
<protein>
    <recommendedName>
        <fullName evidence="12">Glycosyltransferase 2-like domain-containing protein</fullName>
    </recommendedName>
</protein>
<feature type="transmembrane region" description="Helical" evidence="9">
    <location>
        <begin position="411"/>
        <end position="437"/>
    </location>
</feature>
<evidence type="ECO:0000313" key="11">
    <source>
        <dbReference type="Proteomes" id="UP000013827"/>
    </source>
</evidence>
<dbReference type="GO" id="GO:0016757">
    <property type="term" value="F:glycosyltransferase activity"/>
    <property type="evidence" value="ECO:0007669"/>
    <property type="project" value="UniProtKB-KW"/>
</dbReference>
<feature type="region of interest" description="Disordered" evidence="8">
    <location>
        <begin position="562"/>
        <end position="591"/>
    </location>
</feature>
<dbReference type="PANTHER" id="PTHR47844:SF1">
    <property type="entry name" value="EXOSTOSIN-LIKE 2"/>
    <property type="match status" value="1"/>
</dbReference>
<dbReference type="Pfam" id="PF13641">
    <property type="entry name" value="Glyco_tranf_2_3"/>
    <property type="match status" value="1"/>
</dbReference>